<dbReference type="InterPro" id="IPR008930">
    <property type="entry name" value="Terpenoid_cyclase/PrenylTrfase"/>
</dbReference>
<evidence type="ECO:0000313" key="2">
    <source>
        <dbReference type="Proteomes" id="UP000276379"/>
    </source>
</evidence>
<dbReference type="RefSeq" id="WP_125213988.1">
    <property type="nucleotide sequence ID" value="NZ_PDES01000009.1"/>
</dbReference>
<dbReference type="SUPFAM" id="SSF48239">
    <property type="entry name" value="Terpenoid cyclases/Protein prenyltransferases"/>
    <property type="match status" value="1"/>
</dbReference>
<organism evidence="1 2">
    <name type="scientific">Streptomyces griseofuscus</name>
    <dbReference type="NCBI Taxonomy" id="146922"/>
    <lineage>
        <taxon>Bacteria</taxon>
        <taxon>Bacillati</taxon>
        <taxon>Actinomycetota</taxon>
        <taxon>Actinomycetes</taxon>
        <taxon>Kitasatosporales</taxon>
        <taxon>Streptomycetaceae</taxon>
        <taxon>Streptomyces</taxon>
    </lineage>
</organism>
<name>A0A426S4E6_9ACTN</name>
<dbReference type="Proteomes" id="UP000276379">
    <property type="component" value="Unassembled WGS sequence"/>
</dbReference>
<dbReference type="Gene3D" id="1.50.10.20">
    <property type="match status" value="1"/>
</dbReference>
<evidence type="ECO:0008006" key="3">
    <source>
        <dbReference type="Google" id="ProtNLM"/>
    </source>
</evidence>
<dbReference type="AlphaFoldDB" id="A0A426S4E6"/>
<dbReference type="EMBL" id="PDES01000009">
    <property type="protein sequence ID" value="RRQ84491.1"/>
    <property type="molecule type" value="Genomic_DNA"/>
</dbReference>
<accession>A0A426S4E6</accession>
<sequence length="323" mass="36008">MTESAWLLLCDPSPALRCRVLRELLDVPPDDPELVDLLARRHHDREALALLESEPGGLQELSHLLCRLGRLGLDRHHPRVAELVERVFAHRREDGSFPLTEFRTDDRYTMIPLQVALPLRGLGSVGAATDSRAEKSYAWLLERRTEDGSWPTGLVAGQPGGVPGYRKLPGSPGCRANTEAALAALVLHPAHARSEPARRAADLLLRRETRDEWALGTEIARLHGRERAAGFISLHARFDLAFVLELVSRTGVSARDARVADLVDFLDGLRGPAGLWEHPVHPLLSRWLTLDLLVSMRRLRDGDWTGDGPRLRFRPGDIAVKHH</sequence>
<reference evidence="1 2" key="1">
    <citation type="submission" date="2017-10" db="EMBL/GenBank/DDBJ databases">
        <title>Draft genome of actinobacteria isolated from guarana (Paullinia cupana (Mart.) Ducke.</title>
        <authorList>
            <person name="Siqueira K.A."/>
            <person name="Liotti R.G."/>
            <person name="Mendes T.A."/>
            <person name="Soares M.A."/>
        </authorList>
    </citation>
    <scope>NUCLEOTIDE SEQUENCE [LARGE SCALE GENOMIC DNA]</scope>
    <source>
        <strain evidence="1 2">199</strain>
    </source>
</reference>
<proteinExistence type="predicted"/>
<keyword evidence="2" id="KW-1185">Reference proteome</keyword>
<evidence type="ECO:0000313" key="1">
    <source>
        <dbReference type="EMBL" id="RRQ84491.1"/>
    </source>
</evidence>
<protein>
    <recommendedName>
        <fullName evidence="3">Squalene cyclase C-terminal domain-containing protein</fullName>
    </recommendedName>
</protein>
<comment type="caution">
    <text evidence="1">The sequence shown here is derived from an EMBL/GenBank/DDBJ whole genome shotgun (WGS) entry which is preliminary data.</text>
</comment>
<gene>
    <name evidence="1" type="ORF">CQW44_20590</name>
</gene>